<dbReference type="OrthoDB" id="9067983at2"/>
<dbReference type="Proteomes" id="UP000325785">
    <property type="component" value="Chromosome"/>
</dbReference>
<dbReference type="InterPro" id="IPR025048">
    <property type="entry name" value="DUF3987"/>
</dbReference>
<dbReference type="RefSeq" id="WP_074940266.1">
    <property type="nucleotide sequence ID" value="NZ_CP031598.1"/>
</dbReference>
<proteinExistence type="predicted"/>
<dbReference type="KEGG" id="rid:RIdsm_04096"/>
<dbReference type="Pfam" id="PF13148">
    <property type="entry name" value="DUF3987"/>
    <property type="match status" value="2"/>
</dbReference>
<protein>
    <recommendedName>
        <fullName evidence="3">DUF3987 domain-containing protein</fullName>
    </recommendedName>
</protein>
<evidence type="ECO:0008006" key="3">
    <source>
        <dbReference type="Google" id="ProtNLM"/>
    </source>
</evidence>
<organism evidence="1 2">
    <name type="scientific">Roseovarius indicus</name>
    <dbReference type="NCBI Taxonomy" id="540747"/>
    <lineage>
        <taxon>Bacteria</taxon>
        <taxon>Pseudomonadati</taxon>
        <taxon>Pseudomonadota</taxon>
        <taxon>Alphaproteobacteria</taxon>
        <taxon>Rhodobacterales</taxon>
        <taxon>Roseobacteraceae</taxon>
        <taxon>Roseovarius</taxon>
    </lineage>
</organism>
<evidence type="ECO:0000313" key="2">
    <source>
        <dbReference type="Proteomes" id="UP000325785"/>
    </source>
</evidence>
<gene>
    <name evidence="1" type="ORF">RIdsm_04096</name>
</gene>
<name>A0A5P3AFX7_9RHOB</name>
<dbReference type="AlphaFoldDB" id="A0A5P3AFX7"/>
<sequence>MSKMLKINDLLPSLDPLVESEETVAPCGTKAGFSAPPVALGTASGVSDDFPLESLGQKGCEAAVALHESSQAPKGLCGQAVLCAMSTAVSRWGKVEAIHGNATPMALYLITIAQSGERKTAVDSDAQMGIKAFERELQRSIQDRRALEQEGANSDDADDEVSEIVVSDPTYEGLLGVMVRGPGVACLSNDDAAGFFGGHSMSRDQRQKTIAGLSQIWSGSDIKRPRAHGRDTSVAGVPLTMSLMFQPYLIGQVYGDREMVEQGILPRVLPCFPRSTMGARFFQDINHEARMAIRRFAESSLETLQDLHSRQGLCLPSDDPFAPDSAVLPLSTEARSVLIGFYNSVEADLGDGGRFEKIRGFASRSIENATRIAAIVTLFDDIEATEVTEPAARSACDLMRFYLTQFSALLKLGRSERNNCEAGLLGAWMASKYGAGGCGHDKDVSQFAPPMFRKKGDRQDAMQTLVAHRWIEMLPPGTVVDGSKRNEAFRVHPDISSVL</sequence>
<evidence type="ECO:0000313" key="1">
    <source>
        <dbReference type="EMBL" id="QEW28269.1"/>
    </source>
</evidence>
<reference evidence="1 2" key="1">
    <citation type="submission" date="2018-08" db="EMBL/GenBank/DDBJ databases">
        <title>Genetic Globetrotter - A new plasmid hitch-hiking vast phylogenetic and geographic distances.</title>
        <authorList>
            <person name="Vollmers J."/>
            <person name="Petersen J."/>
        </authorList>
    </citation>
    <scope>NUCLEOTIDE SEQUENCE [LARGE SCALE GENOMIC DNA]</scope>
    <source>
        <strain evidence="1 2">DSM 26383</strain>
    </source>
</reference>
<accession>A0A5P3AFX7</accession>
<dbReference type="EMBL" id="CP031598">
    <property type="protein sequence ID" value="QEW28269.1"/>
    <property type="molecule type" value="Genomic_DNA"/>
</dbReference>